<protein>
    <submittedName>
        <fullName evidence="13">G11238 protein</fullName>
    </submittedName>
</protein>
<feature type="compositionally biased region" description="Low complexity" evidence="11">
    <location>
        <begin position="1402"/>
        <end position="1421"/>
    </location>
</feature>
<feature type="compositionally biased region" description="Pro residues" evidence="11">
    <location>
        <begin position="821"/>
        <end position="832"/>
    </location>
</feature>
<keyword evidence="5" id="KW-0347">Helicase</keyword>
<feature type="compositionally biased region" description="Low complexity" evidence="11">
    <location>
        <begin position="1031"/>
        <end position="1045"/>
    </location>
</feature>
<organism evidence="13 14">
    <name type="scientific">Coccomyxa viridis</name>
    <dbReference type="NCBI Taxonomy" id="1274662"/>
    <lineage>
        <taxon>Eukaryota</taxon>
        <taxon>Viridiplantae</taxon>
        <taxon>Chlorophyta</taxon>
        <taxon>core chlorophytes</taxon>
        <taxon>Trebouxiophyceae</taxon>
        <taxon>Trebouxiophyceae incertae sedis</taxon>
        <taxon>Coccomyxaceae</taxon>
        <taxon>Coccomyxa</taxon>
    </lineage>
</organism>
<feature type="compositionally biased region" description="Polar residues" evidence="11">
    <location>
        <begin position="1000"/>
        <end position="1013"/>
    </location>
</feature>
<feature type="region of interest" description="Disordered" evidence="11">
    <location>
        <begin position="699"/>
        <end position="1046"/>
    </location>
</feature>
<dbReference type="SMART" id="SM00488">
    <property type="entry name" value="DEXDc2"/>
    <property type="match status" value="1"/>
</dbReference>
<dbReference type="InterPro" id="IPR045028">
    <property type="entry name" value="DinG/Rad3-like"/>
</dbReference>
<keyword evidence="10" id="KW-0539">Nucleus</keyword>
<feature type="region of interest" description="Disordered" evidence="11">
    <location>
        <begin position="1059"/>
        <end position="1084"/>
    </location>
</feature>
<dbReference type="NCBIfam" id="TIGR00604">
    <property type="entry name" value="rad3"/>
    <property type="match status" value="1"/>
</dbReference>
<evidence type="ECO:0000256" key="4">
    <source>
        <dbReference type="ARBA" id="ARBA00022801"/>
    </source>
</evidence>
<keyword evidence="7" id="KW-0408">Iron</keyword>
<dbReference type="CDD" id="cd18788">
    <property type="entry name" value="SF2_C_XPD"/>
    <property type="match status" value="1"/>
</dbReference>
<dbReference type="PANTHER" id="PTHR11472:SF47">
    <property type="entry name" value="FANCONI ANEMIA GROUP J PROTEIN"/>
    <property type="match status" value="1"/>
</dbReference>
<comment type="caution">
    <text evidence="13">The sequence shown here is derived from an EMBL/GenBank/DDBJ whole genome shotgun (WGS) entry which is preliminary data.</text>
</comment>
<dbReference type="EMBL" id="CAXHTA020000018">
    <property type="protein sequence ID" value="CAL5228158.1"/>
    <property type="molecule type" value="Genomic_DNA"/>
</dbReference>
<evidence type="ECO:0000256" key="11">
    <source>
        <dbReference type="SAM" id="MobiDB-lite"/>
    </source>
</evidence>
<sequence length="1498" mass="160455">MKISGYEVEFPHQPYGVQLSFMSRVLQTIEHRQNALLEAPTGSGKTLSLLCSALSWQRRLKNEGVEGQNATGQSDCSTVPSPDANNPEAQYAKRASLPCIYYATRTHSQIGQASRSHYCIHKTVSKKPNLDEECETLLEDNSCKYFSNAQKLFGLQTSSSLQAEAAELIFCPYNYILDPVIRRAVQIDLQDSVIILDEAHNIEDICRDAASCELELSTLEEVQKGFEQACFSAGGQEIYGPLVDAVARTATWLRARAEAADIRQQNDSGKRFEGLRTELDDAGLCPERVELLWELYEKARASQEQQREAPAAALAEADDLQQPAAPAASQGKGPRVSGFPLGVLSRLLTVLRLLYASDGCDYRLAIQRWWRSRAPVQAKGRRRGRRHADEDDESSGWVVQLCLWSLNPAVAFRSVSESVRSVILASGTLSPLGSFASELAAEFQVRFEAPHVINARTQVWAGSIAAGPDAQSLVATFEQSRKPAFQDSLGRSIAAIAGVVPDGLLVFFSSYSMMDRLRERWEAAGIWAQLQRTKTLVCEPHGTGEAFDNAMKTYYDAIAEGRGAIFFAICRGKVSEGLDFTDANARAVIVVGIPFPNTKDTKVDLKKRYNDEQRRRGCPQLLSGAEWYNQQAFRALNQAIGRCIRHKHDYGGIILLDRRFGDVRNRKDLSCWVRTAINTHPDFGRALEDLTAFFARLQANPPSGKLPTGKPEQPARSGAQQTSAAGPGTRSGKQQSSGAGAGVQSGKPKVADTAGSKPVATSQFVTHSQPTLSAVWKKPVADLKRAQRPPPAKMGAEPAPAQATPTYAAPDAQSAEGFVLPPSPAMSPPKPGQIPRTQTKGRGADAIAEAAWASSLSMSASTQHADSPATAQETAIHASSQQQGLSRLGSMGSDLQQARQTPSHSRPQQLQSIPEGALTPGGQAAHLEQAACSERSAQRLSCPLSVTPQAQQAHASATRAVQHGKQLRSQHAAGAAPASAAQHLMSRPGARDRRGYLTPDSEQSAAGHEQSSPGYLIPVARPEARQISQHSSAAPPSQQSGASAATRCTSIGPGVAAQIPGVISRPQPRPVGTLGNQGRPAQVPSLPSGVQLRPDRQAPAPAVALHGQQQGPCGPPDAINHLSGSIASAASAPGYRPQGRPGQQTGHMQAGARHASTRIEACRQPVTTPSQQSGVQISSMATPQRPPRLYEQQQHSSCPVKALAVQRQTAKQGSTAALATGPQQVVPQSSGVFGQALMGKLPISVMQAWVQRDLEAACAHLELTEEEGDGTVVPQADAAAGVLEAFAYAREALEQGEQLPDILGSWACPPVGLQMVAVAYFAEDFHLFPGGCTGHPELEQATGLSHARLEQLLMGLAKLGLEGALQEMQRVYEKLAESLRHIEGDFSHVDVVFDSGSESCKNSSKSLSHSSSSLQKGSAGSVRSSAAEQHLQKAARSGMPSKSWLGEQRGQPSQGAGKAVASGQKRQALSELKPQKVKHSQREQQAWTQCTDDSDDFA</sequence>
<feature type="compositionally biased region" description="Polar residues" evidence="11">
    <location>
        <begin position="68"/>
        <end position="85"/>
    </location>
</feature>
<dbReference type="Pfam" id="PF06733">
    <property type="entry name" value="DEAD_2"/>
    <property type="match status" value="1"/>
</dbReference>
<evidence type="ECO:0000256" key="1">
    <source>
        <dbReference type="ARBA" id="ARBA00004123"/>
    </source>
</evidence>
<feature type="compositionally biased region" description="Polar residues" evidence="11">
    <location>
        <begin position="862"/>
        <end position="873"/>
    </location>
</feature>
<evidence type="ECO:0000313" key="14">
    <source>
        <dbReference type="Proteomes" id="UP001497392"/>
    </source>
</evidence>
<dbReference type="InterPro" id="IPR006554">
    <property type="entry name" value="Helicase-like_DEXD_c2"/>
</dbReference>
<evidence type="ECO:0000256" key="3">
    <source>
        <dbReference type="ARBA" id="ARBA00022741"/>
    </source>
</evidence>
<feature type="compositionally biased region" description="Polar residues" evidence="11">
    <location>
        <begin position="894"/>
        <end position="912"/>
    </location>
</feature>
<evidence type="ECO:0000256" key="7">
    <source>
        <dbReference type="ARBA" id="ARBA00023004"/>
    </source>
</evidence>
<reference evidence="13 14" key="1">
    <citation type="submission" date="2024-06" db="EMBL/GenBank/DDBJ databases">
        <authorList>
            <person name="Kraege A."/>
            <person name="Thomma B."/>
        </authorList>
    </citation>
    <scope>NUCLEOTIDE SEQUENCE [LARGE SCALE GENOMIC DNA]</scope>
</reference>
<dbReference type="PROSITE" id="PS00690">
    <property type="entry name" value="DEAH_ATP_HELICASE"/>
    <property type="match status" value="1"/>
</dbReference>
<dbReference type="SUPFAM" id="SSF52540">
    <property type="entry name" value="P-loop containing nucleoside triphosphate hydrolases"/>
    <property type="match status" value="1"/>
</dbReference>
<keyword evidence="2" id="KW-0479">Metal-binding</keyword>
<dbReference type="InterPro" id="IPR010614">
    <property type="entry name" value="RAD3-like_helicase_DEAD"/>
</dbReference>
<feature type="compositionally biased region" description="Low complexity" evidence="11">
    <location>
        <begin position="796"/>
        <end position="813"/>
    </location>
</feature>
<feature type="compositionally biased region" description="Low complexity" evidence="11">
    <location>
        <begin position="308"/>
        <end position="330"/>
    </location>
</feature>
<name>A0ABP1GD84_9CHLO</name>
<dbReference type="InterPro" id="IPR014013">
    <property type="entry name" value="Helic_SF1/SF2_ATP-bd_DinG/Rad3"/>
</dbReference>
<keyword evidence="8" id="KW-0411">Iron-sulfur</keyword>
<dbReference type="InterPro" id="IPR027417">
    <property type="entry name" value="P-loop_NTPase"/>
</dbReference>
<feature type="domain" description="Helicase ATP-binding" evidence="12">
    <location>
        <begin position="4"/>
        <end position="269"/>
    </location>
</feature>
<feature type="compositionally biased region" description="Polar residues" evidence="11">
    <location>
        <begin position="759"/>
        <end position="772"/>
    </location>
</feature>
<feature type="compositionally biased region" description="Low complexity" evidence="11">
    <location>
        <begin position="731"/>
        <end position="747"/>
    </location>
</feature>
<evidence type="ECO:0000259" key="12">
    <source>
        <dbReference type="PROSITE" id="PS51193"/>
    </source>
</evidence>
<dbReference type="PANTHER" id="PTHR11472">
    <property type="entry name" value="DNA REPAIR DEAD HELICASE RAD3/XP-D SUBFAMILY MEMBER"/>
    <property type="match status" value="1"/>
</dbReference>
<feature type="region of interest" description="Disordered" evidence="11">
    <location>
        <begin position="1402"/>
        <end position="1498"/>
    </location>
</feature>
<proteinExistence type="predicted"/>
<evidence type="ECO:0000313" key="13">
    <source>
        <dbReference type="EMBL" id="CAL5228158.1"/>
    </source>
</evidence>
<dbReference type="SMART" id="SM00491">
    <property type="entry name" value="HELICc2"/>
    <property type="match status" value="1"/>
</dbReference>
<dbReference type="Pfam" id="PF13307">
    <property type="entry name" value="Helicase_C_2"/>
    <property type="match status" value="1"/>
</dbReference>
<dbReference type="Gene3D" id="3.40.50.300">
    <property type="entry name" value="P-loop containing nucleotide triphosphate hydrolases"/>
    <property type="match status" value="2"/>
</dbReference>
<keyword evidence="9" id="KW-0413">Isomerase</keyword>
<evidence type="ECO:0000256" key="5">
    <source>
        <dbReference type="ARBA" id="ARBA00022806"/>
    </source>
</evidence>
<dbReference type="PROSITE" id="PS51193">
    <property type="entry name" value="HELICASE_ATP_BIND_2"/>
    <property type="match status" value="1"/>
</dbReference>
<feature type="compositionally biased region" description="Polar residues" evidence="11">
    <location>
        <begin position="944"/>
        <end position="955"/>
    </location>
</feature>
<gene>
    <name evidence="13" type="primary">g11238</name>
    <name evidence="13" type="ORF">VP750_LOCUS10064</name>
</gene>
<evidence type="ECO:0000256" key="2">
    <source>
        <dbReference type="ARBA" id="ARBA00022723"/>
    </source>
</evidence>
<keyword evidence="4" id="KW-0378">Hydrolase</keyword>
<feature type="compositionally biased region" description="Low complexity" evidence="11">
    <location>
        <begin position="844"/>
        <end position="861"/>
    </location>
</feature>
<dbReference type="Proteomes" id="UP001497392">
    <property type="component" value="Unassembled WGS sequence"/>
</dbReference>
<keyword evidence="14" id="KW-1185">Reference proteome</keyword>
<feature type="region of interest" description="Disordered" evidence="11">
    <location>
        <begin position="64"/>
        <end position="85"/>
    </location>
</feature>
<feature type="compositionally biased region" description="Low complexity" evidence="11">
    <location>
        <begin position="972"/>
        <end position="981"/>
    </location>
</feature>
<comment type="subcellular location">
    <subcellularLocation>
        <location evidence="1">Nucleus</location>
    </subcellularLocation>
</comment>
<keyword evidence="3" id="KW-0547">Nucleotide-binding</keyword>
<evidence type="ECO:0000256" key="8">
    <source>
        <dbReference type="ARBA" id="ARBA00023014"/>
    </source>
</evidence>
<evidence type="ECO:0000256" key="6">
    <source>
        <dbReference type="ARBA" id="ARBA00022840"/>
    </source>
</evidence>
<evidence type="ECO:0000256" key="10">
    <source>
        <dbReference type="ARBA" id="ARBA00023242"/>
    </source>
</evidence>
<keyword evidence="6" id="KW-0067">ATP-binding</keyword>
<feature type="compositionally biased region" description="Low complexity" evidence="11">
    <location>
        <begin position="879"/>
        <end position="893"/>
    </location>
</feature>
<accession>A0ABP1GD84</accession>
<dbReference type="InterPro" id="IPR013020">
    <property type="entry name" value="Rad3/Chl1-like"/>
</dbReference>
<dbReference type="InterPro" id="IPR006555">
    <property type="entry name" value="ATP-dep_Helicase_C"/>
</dbReference>
<evidence type="ECO:0000256" key="9">
    <source>
        <dbReference type="ARBA" id="ARBA00023235"/>
    </source>
</evidence>
<dbReference type="InterPro" id="IPR002464">
    <property type="entry name" value="DNA/RNA_helicase_DEAH_CS"/>
</dbReference>
<feature type="region of interest" description="Disordered" evidence="11">
    <location>
        <begin position="306"/>
        <end position="334"/>
    </location>
</feature>